<sequence>MGGTRVGTRCVRLSLALFFSAYAVSTCLAASSPPLGLSPASPHHHDTDVEGPSPSHLFLFSSQKHVSAHSLMEGREELTSVGGGAKRKKLIRVDEPHSLPTVQIPPREDRNGSLWGGNTETPQEVDHSSSLSSSISFLQRERRREEKKNKKSYRNVDVRKQDFIAYSDLKPPGLPSVSKEKLKSIVKSTRATEADERDLSLVHDPEVLLTVNQDLLPIIKMAALLCLNARQELGRTEYRSLENVEVESGVTQGVDQSPVRQWIDKRTGKAVDVEEVRMTLPNGTYTLNPVRVIRRPESDEAFEERKQELFRDLQWRLRKVQMELDSDNFRLSRKVRLITELMMSKSIADDSREEQIAAVVFRRSPKDPRQSWLDAASVSDTAKPARPGLVPAAITKVQERAESDEALITQRRELLLLKALQKKTADETQDQNQDGEGGAAKKQDKGGSGTTFATVQQREQKLAEQQKEVEELDKNYLKDLGLLPSSDSNQNNRDRQSDGKTATSTSEVGQTPLSPMGSLYYPMFHYSGTWLGLPKELRRENELIDSTEREGV</sequence>
<feature type="compositionally biased region" description="Polar residues" evidence="1">
    <location>
        <begin position="499"/>
        <end position="513"/>
    </location>
</feature>
<feature type="non-terminal residue" evidence="3">
    <location>
        <position position="552"/>
    </location>
</feature>
<feature type="compositionally biased region" description="Basic and acidic residues" evidence="1">
    <location>
        <begin position="458"/>
        <end position="467"/>
    </location>
</feature>
<accession>A0A0G4HLP5</accession>
<feature type="signal peptide" evidence="2">
    <location>
        <begin position="1"/>
        <end position="29"/>
    </location>
</feature>
<name>A0A0G4HLP5_9ALVE</name>
<feature type="chain" id="PRO_5005191561" evidence="2">
    <location>
        <begin position="30"/>
        <end position="552"/>
    </location>
</feature>
<feature type="region of interest" description="Disordered" evidence="1">
    <location>
        <begin position="424"/>
        <end position="467"/>
    </location>
</feature>
<feature type="region of interest" description="Disordered" evidence="1">
    <location>
        <begin position="89"/>
        <end position="154"/>
    </location>
</feature>
<protein>
    <submittedName>
        <fullName evidence="3">Uncharacterized protein</fullName>
    </submittedName>
</protein>
<evidence type="ECO:0000256" key="2">
    <source>
        <dbReference type="SAM" id="SignalP"/>
    </source>
</evidence>
<proteinExistence type="predicted"/>
<evidence type="ECO:0000313" key="3">
    <source>
        <dbReference type="EMBL" id="CEM45255.1"/>
    </source>
</evidence>
<reference evidence="3" key="1">
    <citation type="submission" date="2014-11" db="EMBL/GenBank/DDBJ databases">
        <authorList>
            <person name="Otto D Thomas"/>
            <person name="Naeem Raeece"/>
        </authorList>
    </citation>
    <scope>NUCLEOTIDE SEQUENCE</scope>
</reference>
<dbReference type="EMBL" id="CDMZ01003137">
    <property type="protein sequence ID" value="CEM45255.1"/>
    <property type="molecule type" value="Genomic_DNA"/>
</dbReference>
<gene>
    <name evidence="3" type="ORF">Cvel_28992</name>
</gene>
<feature type="region of interest" description="Disordered" evidence="1">
    <location>
        <begin position="480"/>
        <end position="519"/>
    </location>
</feature>
<evidence type="ECO:0000256" key="1">
    <source>
        <dbReference type="SAM" id="MobiDB-lite"/>
    </source>
</evidence>
<feature type="compositionally biased region" description="Basic and acidic residues" evidence="1">
    <location>
        <begin position="139"/>
        <end position="154"/>
    </location>
</feature>
<dbReference type="AlphaFoldDB" id="A0A0G4HLP5"/>
<keyword evidence="2" id="KW-0732">Signal</keyword>
<organism evidence="3">
    <name type="scientific">Chromera velia CCMP2878</name>
    <dbReference type="NCBI Taxonomy" id="1169474"/>
    <lineage>
        <taxon>Eukaryota</taxon>
        <taxon>Sar</taxon>
        <taxon>Alveolata</taxon>
        <taxon>Colpodellida</taxon>
        <taxon>Chromeraceae</taxon>
        <taxon>Chromera</taxon>
    </lineage>
</organism>